<dbReference type="Proteomes" id="UP000076603">
    <property type="component" value="Unassembled WGS sequence"/>
</dbReference>
<dbReference type="EMBL" id="LWAE01000002">
    <property type="protein sequence ID" value="KZL92119.1"/>
    <property type="molecule type" value="Genomic_DNA"/>
</dbReference>
<keyword evidence="1" id="KW-0472">Membrane</keyword>
<sequence length="58" mass="6670">MVSYKFLWFIIGLFAGSFIGFLTSSLLVAADSDDREDDEVEVEFESDGIIRMDRQQMK</sequence>
<dbReference type="PATRIC" id="fig|1121326.3.peg.1915"/>
<name>A0A162T183_9CLOT</name>
<keyword evidence="1" id="KW-1133">Transmembrane helix</keyword>
<dbReference type="AlphaFoldDB" id="A0A162T183"/>
<keyword evidence="3" id="KW-1185">Reference proteome</keyword>
<reference evidence="2 3" key="1">
    <citation type="submission" date="2016-04" db="EMBL/GenBank/DDBJ databases">
        <title>Genome sequence of Clostridium magnum DSM 2767.</title>
        <authorList>
            <person name="Poehlein A."/>
            <person name="Uhlig R."/>
            <person name="Fischer R."/>
            <person name="Bahl H."/>
            <person name="Daniel R."/>
        </authorList>
    </citation>
    <scope>NUCLEOTIDE SEQUENCE [LARGE SCALE GENOMIC DNA]</scope>
    <source>
        <strain evidence="2 3">DSM 2767</strain>
    </source>
</reference>
<comment type="caution">
    <text evidence="2">The sequence shown here is derived from an EMBL/GenBank/DDBJ whole genome shotgun (WGS) entry which is preliminary data.</text>
</comment>
<feature type="transmembrane region" description="Helical" evidence="1">
    <location>
        <begin position="6"/>
        <end position="29"/>
    </location>
</feature>
<evidence type="ECO:0000313" key="3">
    <source>
        <dbReference type="Proteomes" id="UP000076603"/>
    </source>
</evidence>
<proteinExistence type="predicted"/>
<dbReference type="RefSeq" id="WP_161486948.1">
    <property type="nucleotide sequence ID" value="NZ_FQXL01000004.1"/>
</dbReference>
<evidence type="ECO:0000256" key="1">
    <source>
        <dbReference type="SAM" id="Phobius"/>
    </source>
</evidence>
<evidence type="ECO:0000313" key="2">
    <source>
        <dbReference type="EMBL" id="KZL92119.1"/>
    </source>
</evidence>
<protein>
    <submittedName>
        <fullName evidence="2">Uncharacterized protein</fullName>
    </submittedName>
</protein>
<organism evidence="2 3">
    <name type="scientific">Clostridium magnum DSM 2767</name>
    <dbReference type="NCBI Taxonomy" id="1121326"/>
    <lineage>
        <taxon>Bacteria</taxon>
        <taxon>Bacillati</taxon>
        <taxon>Bacillota</taxon>
        <taxon>Clostridia</taxon>
        <taxon>Eubacteriales</taxon>
        <taxon>Clostridiaceae</taxon>
        <taxon>Clostridium</taxon>
    </lineage>
</organism>
<accession>A0A162T183</accession>
<keyword evidence="1" id="KW-0812">Transmembrane</keyword>
<gene>
    <name evidence="2" type="ORF">CLMAG_19250</name>
</gene>